<reference evidence="3" key="1">
    <citation type="submission" date="2019-12" db="UniProtKB">
        <authorList>
            <consortium name="WormBaseParasite"/>
        </authorList>
    </citation>
    <scope>IDENTIFICATION</scope>
</reference>
<dbReference type="WBParaSite" id="TMUE_1000005950.1">
    <property type="protein sequence ID" value="TMUE_1000005950.1"/>
    <property type="gene ID" value="WBGene00288384"/>
</dbReference>
<accession>A0A5S6QFQ0</accession>
<dbReference type="Proteomes" id="UP000046395">
    <property type="component" value="Unassembled WGS sequence"/>
</dbReference>
<feature type="region of interest" description="Disordered" evidence="1">
    <location>
        <begin position="288"/>
        <end position="327"/>
    </location>
</feature>
<feature type="compositionally biased region" description="Polar residues" evidence="1">
    <location>
        <begin position="372"/>
        <end position="381"/>
    </location>
</feature>
<feature type="region of interest" description="Disordered" evidence="1">
    <location>
        <begin position="457"/>
        <end position="484"/>
    </location>
</feature>
<dbReference type="AlphaFoldDB" id="A0A5S6QFQ0"/>
<name>A0A5S6QFQ0_TRIMR</name>
<organism evidence="2 3">
    <name type="scientific">Trichuris muris</name>
    <name type="common">Mouse whipworm</name>
    <dbReference type="NCBI Taxonomy" id="70415"/>
    <lineage>
        <taxon>Eukaryota</taxon>
        <taxon>Metazoa</taxon>
        <taxon>Ecdysozoa</taxon>
        <taxon>Nematoda</taxon>
        <taxon>Enoplea</taxon>
        <taxon>Dorylaimia</taxon>
        <taxon>Trichinellida</taxon>
        <taxon>Trichuridae</taxon>
        <taxon>Trichuris</taxon>
    </lineage>
</organism>
<sequence length="484" mass="53545">MAFCPFTCDGIIEIIDRERRTQTQQYTITLYKDNHSVMETPMGTRVSIRRFAENDESDEDTDNENGSDYQSEADSEHSIHWSQMSLSSDEEELLKSQCVAQNRDSSIFADETTEDSNIENESLRTNTDEELSACGLGIKDEAINNSPDRLNVPTVERNEQPGCVNYCPVNPFPQDSIGTPDYTESVNTGLCSSSSCSFDVTIFTATANALLVLQNAILNDDEKDANGNAERESCNAPCDSESECDDLFENIMLPGMVRRNRRKREWTYELIPYKKEFSDVSQMHGSSSCERLSTALSDEPQTEVSVSSKAHSDGSSQVPCLPKDGENCEEKQLSSTFKESLEQLTSTERNEKPNEDLSPDNDGKPESVCVEATTTRQNSTAHETEVLDKSAFFETILEARASRTAVTNVVQDSRSHNVDQERPRLTLWATNSSCTLDLTKIETGATGLSASSALANPSVSTVQPNIEIPVQPHSDEPSQGRLLS</sequence>
<evidence type="ECO:0000256" key="1">
    <source>
        <dbReference type="SAM" id="MobiDB-lite"/>
    </source>
</evidence>
<feature type="compositionally biased region" description="Basic and acidic residues" evidence="1">
    <location>
        <begin position="348"/>
        <end position="365"/>
    </location>
</feature>
<protein>
    <submittedName>
        <fullName evidence="3">Uncharacterized protein</fullName>
    </submittedName>
</protein>
<evidence type="ECO:0000313" key="3">
    <source>
        <dbReference type="WBParaSite" id="TMUE_1000005950.1"/>
    </source>
</evidence>
<keyword evidence="2" id="KW-1185">Reference proteome</keyword>
<feature type="region of interest" description="Disordered" evidence="1">
    <location>
        <begin position="339"/>
        <end position="382"/>
    </location>
</feature>
<feature type="region of interest" description="Disordered" evidence="1">
    <location>
        <begin position="53"/>
        <end position="86"/>
    </location>
</feature>
<feature type="compositionally biased region" description="Polar residues" evidence="1">
    <location>
        <begin position="302"/>
        <end position="318"/>
    </location>
</feature>
<proteinExistence type="predicted"/>
<evidence type="ECO:0000313" key="2">
    <source>
        <dbReference type="Proteomes" id="UP000046395"/>
    </source>
</evidence>
<feature type="compositionally biased region" description="Acidic residues" evidence="1">
    <location>
        <begin position="54"/>
        <end position="65"/>
    </location>
</feature>